<dbReference type="EMBL" id="FTOB01000004">
    <property type="protein sequence ID" value="SIS86790.1"/>
    <property type="molecule type" value="Genomic_DNA"/>
</dbReference>
<keyword evidence="2" id="KW-1185">Reference proteome</keyword>
<evidence type="ECO:0000313" key="2">
    <source>
        <dbReference type="Proteomes" id="UP000185728"/>
    </source>
</evidence>
<accession>A0ABY1KWK8</accession>
<proteinExistence type="predicted"/>
<dbReference type="Proteomes" id="UP000185728">
    <property type="component" value="Unassembled WGS sequence"/>
</dbReference>
<evidence type="ECO:0000313" key="1">
    <source>
        <dbReference type="EMBL" id="SIS86790.1"/>
    </source>
</evidence>
<dbReference type="Pfam" id="PF10670">
    <property type="entry name" value="DUF4198"/>
    <property type="match status" value="1"/>
</dbReference>
<dbReference type="InterPro" id="IPR019613">
    <property type="entry name" value="DUF4198"/>
</dbReference>
<dbReference type="RefSeq" id="WP_076456286.1">
    <property type="nucleotide sequence ID" value="NZ_FTOB01000004.1"/>
</dbReference>
<protein>
    <submittedName>
        <fullName evidence="1">Uncharacterized conserved protein, contains GH25 family domain</fullName>
    </submittedName>
</protein>
<organism evidence="1 2">
    <name type="scientific">Zobellia uliginosa</name>
    <dbReference type="NCBI Taxonomy" id="143224"/>
    <lineage>
        <taxon>Bacteria</taxon>
        <taxon>Pseudomonadati</taxon>
        <taxon>Bacteroidota</taxon>
        <taxon>Flavobacteriia</taxon>
        <taxon>Flavobacteriales</taxon>
        <taxon>Flavobacteriaceae</taxon>
        <taxon>Zobellia</taxon>
    </lineage>
</organism>
<gene>
    <name evidence="1" type="ORF">SAMN05421766_104498</name>
</gene>
<sequence length="249" mass="28018">MKKIITLLVLFLSTSPIFSHYLWIEAAPQGQLNQEHQIKVRFGEYTYGVIEKVEGDAFKGVSNFSLWLISPDGTKTALPVSAKDDFYAASFTPSQKGTYTLALDNKDMKVLDFTQYDFGIFKPQYHAKAKVVVGDRPAAIAKTNIDGIEIIDVSPDSFGVSKEVSLQLLFKGKPLAKNEVSVFVSDLWSKKLSTDKDGKISFQLPWPTKYTVEATYNETVPGTYKELDYEFIWHCATYCIPLKNNSQKL</sequence>
<reference evidence="1 2" key="1">
    <citation type="submission" date="2017-01" db="EMBL/GenBank/DDBJ databases">
        <authorList>
            <person name="Varghese N."/>
            <person name="Submissions S."/>
        </authorList>
    </citation>
    <scope>NUCLEOTIDE SEQUENCE [LARGE SCALE GENOMIC DNA]</scope>
    <source>
        <strain evidence="1 2">DSM 2061</strain>
    </source>
</reference>
<name>A0ABY1KWK8_9FLAO</name>
<comment type="caution">
    <text evidence="1">The sequence shown here is derived from an EMBL/GenBank/DDBJ whole genome shotgun (WGS) entry which is preliminary data.</text>
</comment>